<organism evidence="2 3">
    <name type="scientific">Trypanosoma brucei brucei (strain 927/4 GUTat10.1)</name>
    <dbReference type="NCBI Taxonomy" id="185431"/>
    <lineage>
        <taxon>Eukaryota</taxon>
        <taxon>Discoba</taxon>
        <taxon>Euglenozoa</taxon>
        <taxon>Kinetoplastea</taxon>
        <taxon>Metakinetoplastina</taxon>
        <taxon>Trypanosomatida</taxon>
        <taxon>Trypanosomatidae</taxon>
        <taxon>Trypanosoma</taxon>
    </lineage>
</organism>
<feature type="region of interest" description="Disordered" evidence="1">
    <location>
        <begin position="79"/>
        <end position="101"/>
    </location>
</feature>
<reference evidence="2 3" key="2">
    <citation type="journal article" date="2005" name="Science">
        <title>The genome of the African trypanosome Trypanosoma brucei.</title>
        <authorList>
            <person name="Berriman M."/>
            <person name="Ghedin E."/>
            <person name="Hertz-Fowler C."/>
            <person name="Blandin G."/>
            <person name="Renauld H."/>
            <person name="Bartholomeu D.C."/>
            <person name="Lennard N.J."/>
            <person name="Caler E."/>
            <person name="Hamlin N.E."/>
            <person name="Haas B."/>
            <person name="Bohme U."/>
            <person name="Hannick L."/>
            <person name="Aslett M.A."/>
            <person name="Shallom J."/>
            <person name="Marcello L."/>
            <person name="Hou L."/>
            <person name="Wickstead B."/>
            <person name="Alsmark U.C."/>
            <person name="Arrowsmith C."/>
            <person name="Atkin R.J."/>
            <person name="Barron A.J."/>
            <person name="Bringaud F."/>
            <person name="Brooks K."/>
            <person name="Carrington M."/>
            <person name="Cherevach I."/>
            <person name="Chillingworth T.J."/>
            <person name="Churcher C."/>
            <person name="Clark L.N."/>
            <person name="Corton C.H."/>
            <person name="Cronin A."/>
            <person name="Davies R.M."/>
            <person name="Doggett J."/>
            <person name="Djikeng A."/>
            <person name="Feldblyum T."/>
            <person name="Field M.C."/>
            <person name="Fraser A."/>
            <person name="Goodhead I."/>
            <person name="Hance Z."/>
            <person name="Harper D."/>
            <person name="Harris B.R."/>
            <person name="Hauser H."/>
            <person name="Hostetler J."/>
            <person name="Ivens A."/>
            <person name="Jagels K."/>
            <person name="Johnson D."/>
            <person name="Johnson J."/>
            <person name="Jones K."/>
            <person name="Kerhornou A.X."/>
            <person name="Koo H."/>
            <person name="Larke N."/>
            <person name="Landfear S."/>
            <person name="Larkin C."/>
            <person name="Leech V."/>
            <person name="Line A."/>
            <person name="Lord A."/>
            <person name="Macleod A."/>
            <person name="Mooney P.J."/>
            <person name="Moule S."/>
            <person name="Martin D.M."/>
            <person name="Morgan G.W."/>
            <person name="Mungall K."/>
            <person name="Norbertczak H."/>
            <person name="Ormond D."/>
            <person name="Pai G."/>
            <person name="Peacock C.S."/>
            <person name="Peterson J."/>
            <person name="Quail M.A."/>
            <person name="Rabbinowitsch E."/>
            <person name="Rajandream M.A."/>
            <person name="Reitter C."/>
            <person name="Salzberg S.L."/>
            <person name="Sanders M."/>
            <person name="Schobel S."/>
            <person name="Sharp S."/>
            <person name="Simmonds M."/>
            <person name="Simpson A.J."/>
            <person name="Tallon L."/>
            <person name="Turner C.M."/>
            <person name="Tait A."/>
            <person name="Tivey A.R."/>
            <person name="Van Aken S."/>
            <person name="Walker D."/>
            <person name="Wanless D."/>
            <person name="Wang S."/>
            <person name="White B."/>
            <person name="White O."/>
            <person name="Whitehead S."/>
            <person name="Woodward J."/>
            <person name="Wortman J."/>
            <person name="Adams M.D."/>
            <person name="Embley T.M."/>
            <person name="Gull K."/>
            <person name="Ullu E."/>
            <person name="Barry J.D."/>
            <person name="Fairlamb A.H."/>
            <person name="Opperdoes F."/>
            <person name="Barrell B.G."/>
            <person name="Donelson J.E."/>
            <person name="Hall N."/>
            <person name="Fraser C.M."/>
            <person name="Melville S.E."/>
            <person name="El-Sayed N.M."/>
        </authorList>
    </citation>
    <scope>NUCLEOTIDE SEQUENCE [LARGE SCALE GENOMIC DNA]</scope>
    <source>
        <strain evidence="2 3">927/4 GUTat10.1</strain>
    </source>
</reference>
<name>Q38CR3_TRYB2</name>
<dbReference type="Proteomes" id="UP000008524">
    <property type="component" value="Chromosome 9"/>
</dbReference>
<proteinExistence type="predicted"/>
<dbReference type="RefSeq" id="XP_827737.1">
    <property type="nucleotide sequence ID" value="XM_822644.1"/>
</dbReference>
<keyword evidence="3" id="KW-1185">Reference proteome</keyword>
<gene>
    <name evidence="2" type="ORF">Tb09.244.1960</name>
</gene>
<dbReference type="VEuPathDB" id="TriTrypDB:Tb927.9.16060"/>
<evidence type="ECO:0000256" key="1">
    <source>
        <dbReference type="SAM" id="MobiDB-lite"/>
    </source>
</evidence>
<dbReference type="AlphaFoldDB" id="Q38CR3"/>
<dbReference type="EMBL" id="CM000207">
    <property type="protein sequence ID" value="EAN77407.1"/>
    <property type="molecule type" value="Genomic_DNA"/>
</dbReference>
<reference evidence="2 3" key="1">
    <citation type="journal article" date="2005" name="Science">
        <title>Comparative genomics of trypanosomatid parasitic protozoa.</title>
        <authorList>
            <person name="El-Sayed N.M."/>
            <person name="Myler P.J."/>
            <person name="Blandin G."/>
            <person name="Berriman M."/>
            <person name="Crabtree J."/>
            <person name="Aggarwal G."/>
            <person name="Caler E."/>
            <person name="Renauld H."/>
            <person name="Worthey E.A."/>
            <person name="Hertz-Fowler C."/>
            <person name="Ghedin E."/>
            <person name="Peacock C."/>
            <person name="Bartholomeu D.C."/>
            <person name="Haas B.J."/>
            <person name="Tran A.N."/>
            <person name="Wortman J.R."/>
            <person name="Alsmark U.C."/>
            <person name="Angiuoli S."/>
            <person name="Anupama A."/>
            <person name="Badger J."/>
            <person name="Bringaud F."/>
            <person name="Cadag E."/>
            <person name="Carlton J.M."/>
            <person name="Cerqueira G.C."/>
            <person name="Creasy T."/>
            <person name="Delcher A.L."/>
            <person name="Djikeng A."/>
            <person name="Embley T.M."/>
            <person name="Hauser C."/>
            <person name="Ivens A.C."/>
            <person name="Kummerfeld S.K."/>
            <person name="Pereira-Leal J.B."/>
            <person name="Nilsson D."/>
            <person name="Peterson J."/>
            <person name="Salzberg S.L."/>
            <person name="Shallom J."/>
            <person name="Silva J.C."/>
            <person name="Sundaram J."/>
            <person name="Westenberger S."/>
            <person name="White O."/>
            <person name="Melville S.E."/>
            <person name="Donelson J.E."/>
            <person name="Andersson B."/>
            <person name="Stuart K.D."/>
            <person name="Hall N."/>
        </authorList>
    </citation>
    <scope>NUCLEOTIDE SEQUENCE [LARGE SCALE GENOMIC DNA]</scope>
    <source>
        <strain evidence="2 3">927/4 GUTat10.1</strain>
    </source>
</reference>
<dbReference type="KEGG" id="tbr:Tb09.244.1960"/>
<evidence type="ECO:0000313" key="3">
    <source>
        <dbReference type="Proteomes" id="UP000008524"/>
    </source>
</evidence>
<dbReference type="GeneID" id="3661279"/>
<protein>
    <submittedName>
        <fullName evidence="2">Uncharacterized protein</fullName>
    </submittedName>
</protein>
<evidence type="ECO:0000313" key="2">
    <source>
        <dbReference type="EMBL" id="EAN77407.1"/>
    </source>
</evidence>
<dbReference type="PaxDb" id="5691-EAN77407"/>
<dbReference type="InParanoid" id="Q38CR3"/>
<feature type="compositionally biased region" description="Basic residues" evidence="1">
    <location>
        <begin position="90"/>
        <end position="101"/>
    </location>
</feature>
<sequence length="101" mass="11614">MLYVSAGEDGAHGTWIGHLETTRPYVDEEKWPTMPRPKSPRATLHPLKEVLKHAHQTTKSERTRIERLKAAVLAERCSAEESAYSLPPRNRPRKDKLRCRS</sequence>
<accession>Q38CR3</accession>